<evidence type="ECO:0000313" key="1">
    <source>
        <dbReference type="EMBL" id="MCD0266628.1"/>
    </source>
</evidence>
<sequence>MASDTPISRDSTLAHEAPHLAGLRSSFGASRCADCALPALRVLQRPFDIFGPDFAAPDHVVAVITDSSDGELPRTEFFRDCPIRNIANVVIDLIKLVTPKIRDEARREISAEP</sequence>
<accession>A0ABS8NUJ4</accession>
<protein>
    <submittedName>
        <fullName evidence="1">Uncharacterized protein</fullName>
    </submittedName>
</protein>
<dbReference type="Proteomes" id="UP001430396">
    <property type="component" value="Unassembled WGS sequence"/>
</dbReference>
<keyword evidence="2" id="KW-1185">Reference proteome</keyword>
<name>A0ABS8NUJ4_9XANT</name>
<evidence type="ECO:0000313" key="2">
    <source>
        <dbReference type="Proteomes" id="UP001430396"/>
    </source>
</evidence>
<dbReference type="EMBL" id="JAFFQI010000190">
    <property type="protein sequence ID" value="MCD0266628.1"/>
    <property type="molecule type" value="Genomic_DNA"/>
</dbReference>
<proteinExistence type="predicted"/>
<reference evidence="1" key="1">
    <citation type="submission" date="2021-02" db="EMBL/GenBank/DDBJ databases">
        <title>Copper resistance gene diversity in local Xanthomonas species at agrochemical polluted sites in Trinidad, Trinidad and Tobago.</title>
        <authorList>
            <person name="Ramnarine S.D.B.J."/>
            <person name="Ramsubhag A."/>
            <person name="Jayaraman J."/>
        </authorList>
    </citation>
    <scope>NUCLEOTIDE SEQUENCE</scope>
    <source>
        <strain evidence="1">CaNP6A</strain>
    </source>
</reference>
<gene>
    <name evidence="1" type="ORF">JWH11_09305</name>
</gene>
<comment type="caution">
    <text evidence="1">The sequence shown here is derived from an EMBL/GenBank/DDBJ whole genome shotgun (WGS) entry which is preliminary data.</text>
</comment>
<organism evidence="1 2">
    <name type="scientific">Xanthomonas melonis</name>
    <dbReference type="NCBI Taxonomy" id="56456"/>
    <lineage>
        <taxon>Bacteria</taxon>
        <taxon>Pseudomonadati</taxon>
        <taxon>Pseudomonadota</taxon>
        <taxon>Gammaproteobacteria</taxon>
        <taxon>Lysobacterales</taxon>
        <taxon>Lysobacteraceae</taxon>
        <taxon>Xanthomonas</taxon>
    </lineage>
</organism>